<feature type="coiled-coil region" evidence="4">
    <location>
        <begin position="182"/>
        <end position="209"/>
    </location>
</feature>
<accession>A0ABZ0KVD9</accession>
<dbReference type="PANTHER" id="PTHR42953:SF8">
    <property type="entry name" value="ZINT DOMAIN-CONTAINING PROTEIN"/>
    <property type="match status" value="1"/>
</dbReference>
<gene>
    <name evidence="7" type="ORF">PGH26_10720</name>
</gene>
<evidence type="ECO:0000256" key="2">
    <source>
        <dbReference type="ARBA" id="ARBA00022729"/>
    </source>
</evidence>
<dbReference type="InterPro" id="IPR006128">
    <property type="entry name" value="Lipoprotein_PsaA-like"/>
</dbReference>
<dbReference type="InterPro" id="IPR050492">
    <property type="entry name" value="Bact_metal-bind_prot9"/>
</dbReference>
<evidence type="ECO:0000256" key="1">
    <source>
        <dbReference type="ARBA" id="ARBA00022448"/>
    </source>
</evidence>
<dbReference type="InterPro" id="IPR006127">
    <property type="entry name" value="ZnuA-like"/>
</dbReference>
<dbReference type="SUPFAM" id="SSF53807">
    <property type="entry name" value="Helical backbone' metal receptor"/>
    <property type="match status" value="1"/>
</dbReference>
<dbReference type="Gene3D" id="3.40.50.1980">
    <property type="entry name" value="Nitrogenase molybdenum iron protein domain"/>
    <property type="match status" value="2"/>
</dbReference>
<organism evidence="7 8">
    <name type="scientific">Sporosarcina jeotgali</name>
    <dbReference type="NCBI Taxonomy" id="3020056"/>
    <lineage>
        <taxon>Bacteria</taxon>
        <taxon>Bacillati</taxon>
        <taxon>Bacillota</taxon>
        <taxon>Bacilli</taxon>
        <taxon>Bacillales</taxon>
        <taxon>Caryophanaceae</taxon>
        <taxon>Sporosarcina</taxon>
    </lineage>
</organism>
<dbReference type="PRINTS" id="PR00690">
    <property type="entry name" value="ADHESNFAMILY"/>
</dbReference>
<keyword evidence="1 3" id="KW-0813">Transport</keyword>
<sequence>MTRKRILIGLLLLTLILGACGKKNTAEEGKSDDGKLDVYTTVYPLQYFAERIGGDTVSVKSIYPAGTDEHTFDPTQKEMMKLADADLFFYVGLGLEGFVENAEKTLKNQHVKLLSTGDHIDPSKLMEGHHHEADEEEHGHDHEDEHHSEGHMDPHVWISPVLSLDLAASVRDGLIDQAPENTQMYEENFEALKSDLEELDQEFAAMADHASSKAFFVSHAAFGYLAHQYGLEQISIAGLNTQNEPSQKELAHIVEEAKEKNVKTILFEQNVSSKLTKVVQNEIGADSAILHNLSVLTKEDLADKEDYFSLMKRNIKVLSEALN</sequence>
<proteinExistence type="inferred from homology"/>
<dbReference type="Pfam" id="PF01297">
    <property type="entry name" value="ZnuA"/>
    <property type="match status" value="1"/>
</dbReference>
<feature type="signal peptide" evidence="6">
    <location>
        <begin position="1"/>
        <end position="19"/>
    </location>
</feature>
<dbReference type="EMBL" id="CP116341">
    <property type="protein sequence ID" value="WOV83396.1"/>
    <property type="molecule type" value="Genomic_DNA"/>
</dbReference>
<evidence type="ECO:0000256" key="4">
    <source>
        <dbReference type="SAM" id="Coils"/>
    </source>
</evidence>
<evidence type="ECO:0000256" key="6">
    <source>
        <dbReference type="SAM" id="SignalP"/>
    </source>
</evidence>
<dbReference type="PRINTS" id="PR00691">
    <property type="entry name" value="ADHESINB"/>
</dbReference>
<keyword evidence="4" id="KW-0175">Coiled coil</keyword>
<name>A0ABZ0KVD9_9BACL</name>
<evidence type="ECO:0000313" key="7">
    <source>
        <dbReference type="EMBL" id="WOV83396.1"/>
    </source>
</evidence>
<reference evidence="7 8" key="1">
    <citation type="submission" date="2023-01" db="EMBL/GenBank/DDBJ databases">
        <title>Sporosarcina sp. nov., isolated from Korean tranditional fermented seafood 'Jeotgal'.</title>
        <authorList>
            <person name="Yang A.-I."/>
        </authorList>
    </citation>
    <scope>NUCLEOTIDE SEQUENCE [LARGE SCALE GENOMIC DNA]</scope>
    <source>
        <strain evidence="7 8">B2O-1</strain>
    </source>
</reference>
<comment type="similarity">
    <text evidence="3">Belongs to the bacterial solute-binding protein 9 family.</text>
</comment>
<feature type="region of interest" description="Disordered" evidence="5">
    <location>
        <begin position="130"/>
        <end position="150"/>
    </location>
</feature>
<evidence type="ECO:0000256" key="3">
    <source>
        <dbReference type="RuleBase" id="RU003512"/>
    </source>
</evidence>
<keyword evidence="8" id="KW-1185">Reference proteome</keyword>
<evidence type="ECO:0000313" key="8">
    <source>
        <dbReference type="Proteomes" id="UP001303532"/>
    </source>
</evidence>
<dbReference type="InterPro" id="IPR006129">
    <property type="entry name" value="AdhesinB"/>
</dbReference>
<dbReference type="PANTHER" id="PTHR42953">
    <property type="entry name" value="HIGH-AFFINITY ZINC UPTAKE SYSTEM PROTEIN ZNUA-RELATED"/>
    <property type="match status" value="1"/>
</dbReference>
<dbReference type="PROSITE" id="PS51257">
    <property type="entry name" value="PROKAR_LIPOPROTEIN"/>
    <property type="match status" value="1"/>
</dbReference>
<dbReference type="Proteomes" id="UP001303532">
    <property type="component" value="Chromosome"/>
</dbReference>
<evidence type="ECO:0000256" key="5">
    <source>
        <dbReference type="SAM" id="MobiDB-lite"/>
    </source>
</evidence>
<dbReference type="RefSeq" id="WP_323691090.1">
    <property type="nucleotide sequence ID" value="NZ_CP116341.1"/>
</dbReference>
<protein>
    <submittedName>
        <fullName evidence="7">Zinc ABC transporter substrate-binding protein</fullName>
    </submittedName>
</protein>
<feature type="chain" id="PRO_5046055975" evidence="6">
    <location>
        <begin position="20"/>
        <end position="323"/>
    </location>
</feature>
<keyword evidence="2 6" id="KW-0732">Signal</keyword>